<feature type="domain" description="Enoyl reductase (ER)" evidence="1">
    <location>
        <begin position="18"/>
        <end position="342"/>
    </location>
</feature>
<dbReference type="GO" id="GO:0005739">
    <property type="term" value="C:mitochondrion"/>
    <property type="evidence" value="ECO:0007669"/>
    <property type="project" value="TreeGrafter"/>
</dbReference>
<dbReference type="AlphaFoldDB" id="A0A8H5FBP5"/>
<dbReference type="InterPro" id="IPR020843">
    <property type="entry name" value="ER"/>
</dbReference>
<dbReference type="PANTHER" id="PTHR11695">
    <property type="entry name" value="ALCOHOL DEHYDROGENASE RELATED"/>
    <property type="match status" value="1"/>
</dbReference>
<dbReference type="GO" id="GO:0016491">
    <property type="term" value="F:oxidoreductase activity"/>
    <property type="evidence" value="ECO:0007669"/>
    <property type="project" value="InterPro"/>
</dbReference>
<dbReference type="InterPro" id="IPR013154">
    <property type="entry name" value="ADH-like_N"/>
</dbReference>
<dbReference type="EMBL" id="JAACJJ010000001">
    <property type="protein sequence ID" value="KAF5330959.1"/>
    <property type="molecule type" value="Genomic_DNA"/>
</dbReference>
<dbReference type="OrthoDB" id="3509362at2759"/>
<dbReference type="PANTHER" id="PTHR11695:SF294">
    <property type="entry name" value="RETICULON-4-INTERACTING PROTEIN 1, MITOCHONDRIAL"/>
    <property type="match status" value="1"/>
</dbReference>
<dbReference type="SUPFAM" id="SSF51735">
    <property type="entry name" value="NAD(P)-binding Rossmann-fold domains"/>
    <property type="match status" value="1"/>
</dbReference>
<proteinExistence type="predicted"/>
<evidence type="ECO:0000259" key="1">
    <source>
        <dbReference type="SMART" id="SM00829"/>
    </source>
</evidence>
<dbReference type="Gene3D" id="3.40.50.720">
    <property type="entry name" value="NAD(P)-binding Rossmann-like Domain"/>
    <property type="match status" value="1"/>
</dbReference>
<dbReference type="InterPro" id="IPR050700">
    <property type="entry name" value="YIM1/Zinc_Alcohol_DH_Fams"/>
</dbReference>
<dbReference type="Pfam" id="PF13602">
    <property type="entry name" value="ADH_zinc_N_2"/>
    <property type="match status" value="1"/>
</dbReference>
<dbReference type="InterPro" id="IPR011032">
    <property type="entry name" value="GroES-like_sf"/>
</dbReference>
<dbReference type="SUPFAM" id="SSF50129">
    <property type="entry name" value="GroES-like"/>
    <property type="match status" value="1"/>
</dbReference>
<dbReference type="Pfam" id="PF08240">
    <property type="entry name" value="ADH_N"/>
    <property type="match status" value="1"/>
</dbReference>
<comment type="caution">
    <text evidence="2">The sequence shown here is derived from an EMBL/GenBank/DDBJ whole genome shotgun (WGS) entry which is preliminary data.</text>
</comment>
<evidence type="ECO:0000313" key="3">
    <source>
        <dbReference type="Proteomes" id="UP000567179"/>
    </source>
</evidence>
<dbReference type="Proteomes" id="UP000567179">
    <property type="component" value="Unassembled WGS sequence"/>
</dbReference>
<dbReference type="InterPro" id="IPR036291">
    <property type="entry name" value="NAD(P)-bd_dom_sf"/>
</dbReference>
<keyword evidence="3" id="KW-1185">Reference proteome</keyword>
<name>A0A8H5FBP5_9AGAR</name>
<gene>
    <name evidence="2" type="ORF">D9619_005999</name>
</gene>
<evidence type="ECO:0000313" key="2">
    <source>
        <dbReference type="EMBL" id="KAF5330959.1"/>
    </source>
</evidence>
<reference evidence="2 3" key="1">
    <citation type="journal article" date="2020" name="ISME J.">
        <title>Uncovering the hidden diversity of litter-decomposition mechanisms in mushroom-forming fungi.</title>
        <authorList>
            <person name="Floudas D."/>
            <person name="Bentzer J."/>
            <person name="Ahren D."/>
            <person name="Johansson T."/>
            <person name="Persson P."/>
            <person name="Tunlid A."/>
        </authorList>
    </citation>
    <scope>NUCLEOTIDE SEQUENCE [LARGE SCALE GENOMIC DNA]</scope>
    <source>
        <strain evidence="2 3">CBS 101986</strain>
    </source>
</reference>
<dbReference type="SMART" id="SM00829">
    <property type="entry name" value="PKS_ER"/>
    <property type="match status" value="1"/>
</dbReference>
<dbReference type="CDD" id="cd08267">
    <property type="entry name" value="MDR1"/>
    <property type="match status" value="1"/>
</dbReference>
<dbReference type="Gene3D" id="3.90.180.10">
    <property type="entry name" value="Medium-chain alcohol dehydrogenases, catalytic domain"/>
    <property type="match status" value="1"/>
</dbReference>
<protein>
    <recommendedName>
        <fullName evidence="1">Enoyl reductase (ER) domain-containing protein</fullName>
    </recommendedName>
</protein>
<sequence length="349" mass="38203">MSAIPDTQRTWVVVRQGKPKKALELKEAWPVPKKLEPGQVLVRVQAAALNPVGWKVMRALPTIFSKRPHPAEHDFSGVVVDANGSKFATGDNVYGWIPTDLQFKTKEGVLTHYLRVHEDYIVKRPENVTPTQAAGITLTAMTAYQALAHAKLEAEQTILINGGSSAVGAFAIQIAKAKGAKVYTTASAKNEEYVRKLGADEFIDYTKGSLVEHLSKNPPSPKFHVIYDAVGLVDPSLFTYSAKYLAPGGIFISTGPLPHGWGDTWNVIRTFGAIAIPSWLGNVNRKYAILFAENKVADMEEIRKLVENGSVKPVVDSVYEFDDALKAYDRILTLRATGKVVIKMDSTAA</sequence>
<organism evidence="2 3">
    <name type="scientific">Psilocybe cf. subviscida</name>
    <dbReference type="NCBI Taxonomy" id="2480587"/>
    <lineage>
        <taxon>Eukaryota</taxon>
        <taxon>Fungi</taxon>
        <taxon>Dikarya</taxon>
        <taxon>Basidiomycota</taxon>
        <taxon>Agaricomycotina</taxon>
        <taxon>Agaricomycetes</taxon>
        <taxon>Agaricomycetidae</taxon>
        <taxon>Agaricales</taxon>
        <taxon>Agaricineae</taxon>
        <taxon>Strophariaceae</taxon>
        <taxon>Psilocybe</taxon>
    </lineage>
</organism>
<accession>A0A8H5FBP5</accession>